<dbReference type="EMBL" id="FQYI01000012">
    <property type="protein sequence ID" value="SHJ21774.1"/>
    <property type="molecule type" value="Genomic_DNA"/>
</dbReference>
<protein>
    <submittedName>
        <fullName evidence="1">Uncharacterized protein</fullName>
    </submittedName>
</protein>
<dbReference type="Proteomes" id="UP000184335">
    <property type="component" value="Unassembled WGS sequence"/>
</dbReference>
<evidence type="ECO:0000313" key="1">
    <source>
        <dbReference type="EMBL" id="SHJ21774.1"/>
    </source>
</evidence>
<proteinExistence type="predicted"/>
<reference evidence="1 2" key="1">
    <citation type="submission" date="2016-11" db="EMBL/GenBank/DDBJ databases">
        <authorList>
            <person name="Jaros S."/>
            <person name="Januszkiewicz K."/>
            <person name="Wedrychowicz H."/>
        </authorList>
    </citation>
    <scope>NUCLEOTIDE SEQUENCE [LARGE SCALE GENOMIC DNA]</scope>
    <source>
        <strain evidence="1 2">DSM 25479</strain>
    </source>
</reference>
<sequence length="157" mass="17940">MKKLFIPTLLFSGLAFGQIKEQKNNLKCTTVGEFGHGAPLQQMKKCPGNTYMFVYLDDQYRRLNEFKSFAFKDVDGAFDNLYNTLIRVLEEEPIEPVILDLPNDKLHINFSKVGGKSYVSITQLVNKSSSRRGYTGNMNRERIDLLFGKTKSDDDGR</sequence>
<evidence type="ECO:0000313" key="2">
    <source>
        <dbReference type="Proteomes" id="UP000184335"/>
    </source>
</evidence>
<dbReference type="AlphaFoldDB" id="A0A1M6HHY4"/>
<name>A0A1M6HHY4_9FLAO</name>
<dbReference type="STRING" id="1118202.SAMN05443429_11267"/>
<organism evidence="1 2">
    <name type="scientific">Cruoricaptor ignavus</name>
    <dbReference type="NCBI Taxonomy" id="1118202"/>
    <lineage>
        <taxon>Bacteria</taxon>
        <taxon>Pseudomonadati</taxon>
        <taxon>Bacteroidota</taxon>
        <taxon>Flavobacteriia</taxon>
        <taxon>Flavobacteriales</taxon>
        <taxon>Weeksellaceae</taxon>
        <taxon>Cruoricaptor</taxon>
    </lineage>
</organism>
<gene>
    <name evidence="1" type="ORF">SAMN05443429_11267</name>
</gene>
<keyword evidence="2" id="KW-1185">Reference proteome</keyword>
<accession>A0A1M6HHY4</accession>